<protein>
    <submittedName>
        <fullName evidence="1">Uncharacterized protein</fullName>
    </submittedName>
</protein>
<dbReference type="AlphaFoldDB" id="M2LVH8"/>
<sequence>MVSSRTMAQPPYSTIVGVAAHVSPALVARHDLTAAGSHQAALTCASSRVGRQRSATTPQAARRKLLVVVHG</sequence>
<dbReference type="GeneID" id="19113303"/>
<dbReference type="Proteomes" id="UP000011761">
    <property type="component" value="Unassembled WGS sequence"/>
</dbReference>
<evidence type="ECO:0000313" key="2">
    <source>
        <dbReference type="Proteomes" id="UP000011761"/>
    </source>
</evidence>
<gene>
    <name evidence="1" type="ORF">BAUCODRAFT_376564</name>
</gene>
<keyword evidence="2" id="KW-1185">Reference proteome</keyword>
<name>M2LVH8_BAUPA</name>
<evidence type="ECO:0000313" key="1">
    <source>
        <dbReference type="EMBL" id="EMC98647.1"/>
    </source>
</evidence>
<proteinExistence type="predicted"/>
<dbReference type="RefSeq" id="XP_007673860.1">
    <property type="nucleotide sequence ID" value="XM_007675670.1"/>
</dbReference>
<reference evidence="1 2" key="1">
    <citation type="journal article" date="2012" name="PLoS Pathog.">
        <title>Diverse lifestyles and strategies of plant pathogenesis encoded in the genomes of eighteen Dothideomycetes fungi.</title>
        <authorList>
            <person name="Ohm R.A."/>
            <person name="Feau N."/>
            <person name="Henrissat B."/>
            <person name="Schoch C.L."/>
            <person name="Horwitz B.A."/>
            <person name="Barry K.W."/>
            <person name="Condon B.J."/>
            <person name="Copeland A.C."/>
            <person name="Dhillon B."/>
            <person name="Glaser F."/>
            <person name="Hesse C.N."/>
            <person name="Kosti I."/>
            <person name="LaButti K."/>
            <person name="Lindquist E.A."/>
            <person name="Lucas S."/>
            <person name="Salamov A.A."/>
            <person name="Bradshaw R.E."/>
            <person name="Ciuffetti L."/>
            <person name="Hamelin R.C."/>
            <person name="Kema G.H.J."/>
            <person name="Lawrence C."/>
            <person name="Scott J.A."/>
            <person name="Spatafora J.W."/>
            <person name="Turgeon B.G."/>
            <person name="de Wit P.J.G.M."/>
            <person name="Zhong S."/>
            <person name="Goodwin S.B."/>
            <person name="Grigoriev I.V."/>
        </authorList>
    </citation>
    <scope>NUCLEOTIDE SEQUENCE [LARGE SCALE GENOMIC DNA]</scope>
    <source>
        <strain evidence="1 2">UAMH 10762</strain>
    </source>
</reference>
<accession>M2LVH8</accession>
<dbReference type="HOGENOM" id="CLU_2739628_0_0_1"/>
<dbReference type="EMBL" id="KB445552">
    <property type="protein sequence ID" value="EMC98647.1"/>
    <property type="molecule type" value="Genomic_DNA"/>
</dbReference>
<organism evidence="1 2">
    <name type="scientific">Baudoinia panamericana (strain UAMH 10762)</name>
    <name type="common">Angels' share fungus</name>
    <name type="synonym">Baudoinia compniacensis (strain UAMH 10762)</name>
    <dbReference type="NCBI Taxonomy" id="717646"/>
    <lineage>
        <taxon>Eukaryota</taxon>
        <taxon>Fungi</taxon>
        <taxon>Dikarya</taxon>
        <taxon>Ascomycota</taxon>
        <taxon>Pezizomycotina</taxon>
        <taxon>Dothideomycetes</taxon>
        <taxon>Dothideomycetidae</taxon>
        <taxon>Mycosphaerellales</taxon>
        <taxon>Teratosphaeriaceae</taxon>
        <taxon>Baudoinia</taxon>
    </lineage>
</organism>
<dbReference type="KEGG" id="bcom:BAUCODRAFT_376564"/>